<keyword evidence="1" id="KW-0472">Membrane</keyword>
<gene>
    <name evidence="2" type="ORF">TNIN_364341</name>
</gene>
<name>A0A8X6YBK5_9ARAC</name>
<evidence type="ECO:0000256" key="1">
    <source>
        <dbReference type="SAM" id="Phobius"/>
    </source>
</evidence>
<dbReference type="EMBL" id="BMAV01017808">
    <property type="protein sequence ID" value="GFY69790.1"/>
    <property type="molecule type" value="Genomic_DNA"/>
</dbReference>
<protein>
    <submittedName>
        <fullName evidence="2">Uncharacterized protein</fullName>
    </submittedName>
</protein>
<keyword evidence="3" id="KW-1185">Reference proteome</keyword>
<evidence type="ECO:0000313" key="2">
    <source>
        <dbReference type="EMBL" id="GFY69790.1"/>
    </source>
</evidence>
<proteinExistence type="predicted"/>
<dbReference type="AlphaFoldDB" id="A0A8X6YBK5"/>
<keyword evidence="1" id="KW-1133">Transmembrane helix</keyword>
<sequence>MWIVRLSGIFFKVHSIGFHIYTRLTSHRNNGACPLVNHIVVASVFVACLLNFGYIGRSSDISRLFEFLII</sequence>
<accession>A0A8X6YBK5</accession>
<keyword evidence="1" id="KW-0812">Transmembrane</keyword>
<evidence type="ECO:0000313" key="3">
    <source>
        <dbReference type="Proteomes" id="UP000886998"/>
    </source>
</evidence>
<feature type="transmembrane region" description="Helical" evidence="1">
    <location>
        <begin position="35"/>
        <end position="55"/>
    </location>
</feature>
<dbReference type="Proteomes" id="UP000886998">
    <property type="component" value="Unassembled WGS sequence"/>
</dbReference>
<reference evidence="2" key="1">
    <citation type="submission" date="2020-08" db="EMBL/GenBank/DDBJ databases">
        <title>Multicomponent nature underlies the extraordinary mechanical properties of spider dragline silk.</title>
        <authorList>
            <person name="Kono N."/>
            <person name="Nakamura H."/>
            <person name="Mori M."/>
            <person name="Yoshida Y."/>
            <person name="Ohtoshi R."/>
            <person name="Malay A.D."/>
            <person name="Moran D.A.P."/>
            <person name="Tomita M."/>
            <person name="Numata K."/>
            <person name="Arakawa K."/>
        </authorList>
    </citation>
    <scope>NUCLEOTIDE SEQUENCE</scope>
</reference>
<comment type="caution">
    <text evidence="2">The sequence shown here is derived from an EMBL/GenBank/DDBJ whole genome shotgun (WGS) entry which is preliminary data.</text>
</comment>
<organism evidence="2 3">
    <name type="scientific">Trichonephila inaurata madagascariensis</name>
    <dbReference type="NCBI Taxonomy" id="2747483"/>
    <lineage>
        <taxon>Eukaryota</taxon>
        <taxon>Metazoa</taxon>
        <taxon>Ecdysozoa</taxon>
        <taxon>Arthropoda</taxon>
        <taxon>Chelicerata</taxon>
        <taxon>Arachnida</taxon>
        <taxon>Araneae</taxon>
        <taxon>Araneomorphae</taxon>
        <taxon>Entelegynae</taxon>
        <taxon>Araneoidea</taxon>
        <taxon>Nephilidae</taxon>
        <taxon>Trichonephila</taxon>
        <taxon>Trichonephila inaurata</taxon>
    </lineage>
</organism>